<comment type="caution">
    <text evidence="1">The sequence shown here is derived from an EMBL/GenBank/DDBJ whole genome shotgun (WGS) entry which is preliminary data.</text>
</comment>
<dbReference type="EC" id="2.6.1.85" evidence="1"/>
<keyword evidence="1" id="KW-0808">Transferase</keyword>
<evidence type="ECO:0000313" key="2">
    <source>
        <dbReference type="Proteomes" id="UP001243212"/>
    </source>
</evidence>
<reference evidence="1 2" key="1">
    <citation type="submission" date="2023-07" db="EMBL/GenBank/DDBJ databases">
        <title>Sequencing the genomes of 1000 actinobacteria strains.</title>
        <authorList>
            <person name="Klenk H.-P."/>
        </authorList>
    </citation>
    <scope>NUCLEOTIDE SEQUENCE [LARGE SCALE GENOMIC DNA]</scope>
    <source>
        <strain evidence="1 2">DSM 17163</strain>
    </source>
</reference>
<keyword evidence="2" id="KW-1185">Reference proteome</keyword>
<dbReference type="SUPFAM" id="SSF52540">
    <property type="entry name" value="P-loop containing nucleoside triphosphate hydrolases"/>
    <property type="match status" value="1"/>
</dbReference>
<dbReference type="InterPro" id="IPR027417">
    <property type="entry name" value="P-loop_NTPase"/>
</dbReference>
<evidence type="ECO:0000313" key="1">
    <source>
        <dbReference type="EMBL" id="MDP9805514.1"/>
    </source>
</evidence>
<organism evidence="1 2">
    <name type="scientific">Trueperella bonasi</name>
    <dbReference type="NCBI Taxonomy" id="312286"/>
    <lineage>
        <taxon>Bacteria</taxon>
        <taxon>Bacillati</taxon>
        <taxon>Actinomycetota</taxon>
        <taxon>Actinomycetes</taxon>
        <taxon>Actinomycetales</taxon>
        <taxon>Actinomycetaceae</taxon>
        <taxon>Trueperella</taxon>
    </lineage>
</organism>
<sequence>MTNAHGAYVARTYQDAFARVSELMTDASMPVLIGIDGRSGSGKTTFAQQLATELAPLAVDCVEVEDFIGGWHGLSRDIGGIAHIASGLRANGEAIATPWDWYAGEWAEPIQLPHSTQIDAALIVGCGSTSKLVRPHLDATVWIEVDENIRRKRVEERDPYDWSDYWQVWARQEEELLAEFPSDREADIIVQQRPETSSLREVCPARQ</sequence>
<proteinExistence type="predicted"/>
<keyword evidence="1" id="KW-0032">Aminotransferase</keyword>
<dbReference type="EMBL" id="JAUSQX010000001">
    <property type="protein sequence ID" value="MDP9805514.1"/>
    <property type="molecule type" value="Genomic_DNA"/>
</dbReference>
<dbReference type="RefSeq" id="WP_307681793.1">
    <property type="nucleotide sequence ID" value="NZ_JAUSQX010000001.1"/>
</dbReference>
<dbReference type="Proteomes" id="UP001243212">
    <property type="component" value="Unassembled WGS sequence"/>
</dbReference>
<protein>
    <submittedName>
        <fullName evidence="1">Para-aminobenzoate synthetase</fullName>
        <ecNumber evidence="1">2.6.1.85</ecNumber>
    </submittedName>
</protein>
<dbReference type="Gene3D" id="3.40.50.300">
    <property type="entry name" value="P-loop containing nucleotide triphosphate hydrolases"/>
    <property type="match status" value="1"/>
</dbReference>
<name>A0ABT9NDV4_9ACTO</name>
<dbReference type="GO" id="GO:0046820">
    <property type="term" value="F:4-amino-4-deoxychorismate synthase activity"/>
    <property type="evidence" value="ECO:0007669"/>
    <property type="project" value="UniProtKB-EC"/>
</dbReference>
<accession>A0ABT9NDV4</accession>
<gene>
    <name evidence="1" type="ORF">J2S70_000096</name>
</gene>